<evidence type="ECO:0000313" key="2">
    <source>
        <dbReference type="Proteomes" id="UP000051326"/>
    </source>
</evidence>
<gene>
    <name evidence="1" type="ORF">PHA8399_01472</name>
</gene>
<name>A0A0N7M4D8_9RHOB</name>
<protein>
    <submittedName>
        <fullName evidence="1">Uncharacterized protein</fullName>
    </submittedName>
</protein>
<evidence type="ECO:0000313" key="1">
    <source>
        <dbReference type="EMBL" id="CUH99354.1"/>
    </source>
</evidence>
<proteinExistence type="predicted"/>
<dbReference type="AlphaFoldDB" id="A0A0N7M4D8"/>
<accession>A0A0N7M4D8</accession>
<dbReference type="STRING" id="1396826.PHA8399_01472"/>
<reference evidence="1 2" key="1">
    <citation type="submission" date="2015-09" db="EMBL/GenBank/DDBJ databases">
        <authorList>
            <consortium name="Swine Surveillance"/>
        </authorList>
    </citation>
    <scope>NUCLEOTIDE SEQUENCE [LARGE SCALE GENOMIC DNA]</scope>
    <source>
        <strain evidence="1 2">CECT 8399</strain>
    </source>
</reference>
<dbReference type="RefSeq" id="WP_058285520.1">
    <property type="nucleotide sequence ID" value="NZ_CYSR01000012.1"/>
</dbReference>
<dbReference type="EMBL" id="CYSR01000012">
    <property type="protein sequence ID" value="CUH99354.1"/>
    <property type="molecule type" value="Genomic_DNA"/>
</dbReference>
<sequence length="125" mass="13844">MNTTLTPAIRELLEFLCVHNEALQNAAFLLGGAPGLRRTQSLIDRLTSTRHLSRKARQDLVGLYQLLSLENVGYPDTIETACFAILDPEDPIVEDLCLLTDHLRDHMDAVEAEAILPVFDFGIAA</sequence>
<dbReference type="Proteomes" id="UP000051326">
    <property type="component" value="Unassembled WGS sequence"/>
</dbReference>
<organism evidence="1 2">
    <name type="scientific">Leisingera aquaemixtae</name>
    <dbReference type="NCBI Taxonomy" id="1396826"/>
    <lineage>
        <taxon>Bacteria</taxon>
        <taxon>Pseudomonadati</taxon>
        <taxon>Pseudomonadota</taxon>
        <taxon>Alphaproteobacteria</taxon>
        <taxon>Rhodobacterales</taxon>
        <taxon>Roseobacteraceae</taxon>
        <taxon>Leisingera</taxon>
    </lineage>
</organism>